<proteinExistence type="predicted"/>
<accession>A0AA92IEN7</accession>
<dbReference type="InterPro" id="IPR011335">
    <property type="entry name" value="Restrct_endonuc-II-like"/>
</dbReference>
<dbReference type="SUPFAM" id="SSF52980">
    <property type="entry name" value="Restriction endonuclease-like"/>
    <property type="match status" value="1"/>
</dbReference>
<dbReference type="InterPro" id="IPR007560">
    <property type="entry name" value="Restrct_endonuc_IV_Mrr"/>
</dbReference>
<dbReference type="Proteomes" id="UP000310553">
    <property type="component" value="Chromosome"/>
</dbReference>
<dbReference type="Gene3D" id="3.40.1350.10">
    <property type="match status" value="1"/>
</dbReference>
<feature type="domain" description="Restriction endonuclease type IV Mrr" evidence="1">
    <location>
        <begin position="27"/>
        <end position="143"/>
    </location>
</feature>
<protein>
    <recommendedName>
        <fullName evidence="1">Restriction endonuclease type IV Mrr domain-containing protein</fullName>
    </recommendedName>
</protein>
<dbReference type="InterPro" id="IPR011856">
    <property type="entry name" value="tRNA_endonuc-like_dom_sf"/>
</dbReference>
<dbReference type="AlphaFoldDB" id="A0AA92IEN7"/>
<gene>
    <name evidence="2" type="ORF">E7Z57_13630</name>
</gene>
<organism evidence="2 3">
    <name type="scientific">Ralstonia solanacearum</name>
    <name type="common">Pseudomonas solanacearum</name>
    <dbReference type="NCBI Taxonomy" id="305"/>
    <lineage>
        <taxon>Bacteria</taxon>
        <taxon>Pseudomonadati</taxon>
        <taxon>Pseudomonadota</taxon>
        <taxon>Betaproteobacteria</taxon>
        <taxon>Burkholderiales</taxon>
        <taxon>Burkholderiaceae</taxon>
        <taxon>Ralstonia</taxon>
        <taxon>Ralstonia solanacearum species complex</taxon>
    </lineage>
</organism>
<evidence type="ECO:0000259" key="1">
    <source>
        <dbReference type="Pfam" id="PF04471"/>
    </source>
</evidence>
<dbReference type="Pfam" id="PF04471">
    <property type="entry name" value="Mrr_cat"/>
    <property type="match status" value="1"/>
</dbReference>
<dbReference type="EMBL" id="CP039339">
    <property type="protein sequence ID" value="QCX50025.1"/>
    <property type="molecule type" value="Genomic_DNA"/>
</dbReference>
<name>A0AA92IEN7_RALSL</name>
<evidence type="ECO:0000313" key="3">
    <source>
        <dbReference type="Proteomes" id="UP000310553"/>
    </source>
</evidence>
<dbReference type="GO" id="GO:0003677">
    <property type="term" value="F:DNA binding"/>
    <property type="evidence" value="ECO:0007669"/>
    <property type="project" value="InterPro"/>
</dbReference>
<evidence type="ECO:0000313" key="2">
    <source>
        <dbReference type="EMBL" id="QCX50025.1"/>
    </source>
</evidence>
<reference evidence="2 3" key="1">
    <citation type="submission" date="2019-04" db="EMBL/GenBank/DDBJ databases">
        <title>Complete Genome of UW386 and Higher Quality Genome of UW700.</title>
        <authorList>
            <person name="Jacobs J."/>
            <person name="Perez A."/>
            <person name="Steidl O."/>
            <person name="Allen C."/>
        </authorList>
    </citation>
    <scope>NUCLEOTIDE SEQUENCE [LARGE SCALE GENOMIC DNA]</scope>
    <source>
        <strain evidence="2 3">UW386</strain>
    </source>
</reference>
<sequence length="291" mass="32937">MKRSRKPSMAAVIDILKSQPHKSENRDWSGFEEHVQQVYQKLLELKGEDVLVARDVTIRGRNSLEHQIDVYYEFDLTGLRHRVAIECKNMQRPVDKDRVLAFSAKLSDCPGVRGCMIAANGYQSGAKKFADDNGITALTLGDLPSLGKLLGMRLEMVVIPTETSIGQPFWTLYELETGAPAGHLQNGETYGLLFFSKREAENFFKFRSYGPAWAVRGLSQENLRAFIFTVDAMNGRYLMAQTIELPDGTFDFVGQEIDRKMLISEFYHGSGAIPEEPMVMPSLRKRRATRF</sequence>
<dbReference type="GO" id="GO:0004519">
    <property type="term" value="F:endonuclease activity"/>
    <property type="evidence" value="ECO:0007669"/>
    <property type="project" value="InterPro"/>
</dbReference>
<dbReference type="GO" id="GO:0009307">
    <property type="term" value="P:DNA restriction-modification system"/>
    <property type="evidence" value="ECO:0007669"/>
    <property type="project" value="InterPro"/>
</dbReference>